<dbReference type="CDD" id="cd07903">
    <property type="entry name" value="Adenylation_DNA_ligase_IV"/>
    <property type="match status" value="1"/>
</dbReference>
<dbReference type="SUPFAM" id="SSF50249">
    <property type="entry name" value="Nucleic acid-binding proteins"/>
    <property type="match status" value="1"/>
</dbReference>
<dbReference type="Gene3D" id="2.40.50.140">
    <property type="entry name" value="Nucleic acid-binding proteins"/>
    <property type="match status" value="1"/>
</dbReference>
<dbReference type="InterPro" id="IPR029710">
    <property type="entry name" value="LIG4"/>
</dbReference>
<name>A0A9P4YN96_9HYPO</name>
<evidence type="ECO:0000256" key="6">
    <source>
        <dbReference type="ARBA" id="ARBA00022737"/>
    </source>
</evidence>
<dbReference type="InterPro" id="IPR012308">
    <property type="entry name" value="DNA_ligase_ATP-dep_N"/>
</dbReference>
<dbReference type="PROSITE" id="PS50172">
    <property type="entry name" value="BRCT"/>
    <property type="match status" value="2"/>
</dbReference>
<dbReference type="PANTHER" id="PTHR45997">
    <property type="entry name" value="DNA LIGASE 4"/>
    <property type="match status" value="1"/>
</dbReference>
<dbReference type="GO" id="GO:0006303">
    <property type="term" value="P:double-strand break repair via nonhomologous end joining"/>
    <property type="evidence" value="ECO:0007669"/>
    <property type="project" value="TreeGrafter"/>
</dbReference>
<dbReference type="InterPro" id="IPR044125">
    <property type="entry name" value="Adenylation_DNA_ligase_IV"/>
</dbReference>
<keyword evidence="11 16" id="KW-0233">DNA recombination</keyword>
<accession>A0A9P4YN96</accession>
<evidence type="ECO:0000256" key="8">
    <source>
        <dbReference type="ARBA" id="ARBA00022763"/>
    </source>
</evidence>
<evidence type="ECO:0000256" key="15">
    <source>
        <dbReference type="ARBA" id="ARBA00043870"/>
    </source>
</evidence>
<evidence type="ECO:0000313" key="22">
    <source>
        <dbReference type="Proteomes" id="UP000749293"/>
    </source>
</evidence>
<evidence type="ECO:0000256" key="13">
    <source>
        <dbReference type="ARBA" id="ARBA00023242"/>
    </source>
</evidence>
<feature type="region of interest" description="Disordered" evidence="18">
    <location>
        <begin position="1"/>
        <end position="78"/>
    </location>
</feature>
<dbReference type="GO" id="GO:0006297">
    <property type="term" value="P:nucleotide-excision repair, DNA gap filling"/>
    <property type="evidence" value="ECO:0007669"/>
    <property type="project" value="TreeGrafter"/>
</dbReference>
<comment type="similarity">
    <text evidence="3 17">Belongs to the ATP-dependent DNA ligase family.</text>
</comment>
<dbReference type="Gene3D" id="3.30.470.30">
    <property type="entry name" value="DNA ligase/mRNA capping enzyme"/>
    <property type="match status" value="1"/>
</dbReference>
<keyword evidence="22" id="KW-1185">Reference proteome</keyword>
<dbReference type="SMART" id="SM00292">
    <property type="entry name" value="BRCT"/>
    <property type="match status" value="2"/>
</dbReference>
<evidence type="ECO:0000256" key="17">
    <source>
        <dbReference type="RuleBase" id="RU004196"/>
    </source>
</evidence>
<dbReference type="CDD" id="cd17722">
    <property type="entry name" value="BRCT_DNA_ligase_IV_rpt1"/>
    <property type="match status" value="1"/>
</dbReference>
<feature type="domain" description="BRCT" evidence="20">
    <location>
        <begin position="904"/>
        <end position="989"/>
    </location>
</feature>
<keyword evidence="12 16" id="KW-0234">DNA repair</keyword>
<dbReference type="SUPFAM" id="SSF56091">
    <property type="entry name" value="DNA ligase/mRNA capping enzyme, catalytic domain"/>
    <property type="match status" value="1"/>
</dbReference>
<dbReference type="InterPro" id="IPR012309">
    <property type="entry name" value="DNA_ligase_ATP-dep_C"/>
</dbReference>
<dbReference type="Pfam" id="PF16589">
    <property type="entry name" value="BRCT_2"/>
    <property type="match status" value="1"/>
</dbReference>
<dbReference type="SUPFAM" id="SSF52113">
    <property type="entry name" value="BRCT domain"/>
    <property type="match status" value="2"/>
</dbReference>
<evidence type="ECO:0000256" key="9">
    <source>
        <dbReference type="ARBA" id="ARBA00022840"/>
    </source>
</evidence>
<dbReference type="PROSITE" id="PS50160">
    <property type="entry name" value="DNA_LIGASE_A3"/>
    <property type="match status" value="1"/>
</dbReference>
<dbReference type="InterPro" id="IPR016059">
    <property type="entry name" value="DNA_ligase_ATP-dep_CS"/>
</dbReference>
<dbReference type="InterPro" id="IPR012340">
    <property type="entry name" value="NA-bd_OB-fold"/>
</dbReference>
<gene>
    <name evidence="21" type="ORF">GMORB2_4381</name>
</gene>
<dbReference type="GO" id="GO:0005524">
    <property type="term" value="F:ATP binding"/>
    <property type="evidence" value="ECO:0007669"/>
    <property type="project" value="UniProtKB-KW"/>
</dbReference>
<evidence type="ECO:0000256" key="7">
    <source>
        <dbReference type="ARBA" id="ARBA00022741"/>
    </source>
</evidence>
<feature type="domain" description="BRCT" evidence="20">
    <location>
        <begin position="720"/>
        <end position="805"/>
    </location>
</feature>
<dbReference type="AlphaFoldDB" id="A0A9P4YN96"/>
<evidence type="ECO:0000256" key="14">
    <source>
        <dbReference type="ARBA" id="ARBA00034003"/>
    </source>
</evidence>
<keyword evidence="6" id="KW-0677">Repeat</keyword>
<dbReference type="Gene3D" id="1.10.3260.10">
    <property type="entry name" value="DNA ligase, ATP-dependent, N-terminal domain"/>
    <property type="match status" value="1"/>
</dbReference>
<evidence type="ECO:0000256" key="5">
    <source>
        <dbReference type="ARBA" id="ARBA00022723"/>
    </source>
</evidence>
<dbReference type="GO" id="GO:0003677">
    <property type="term" value="F:DNA binding"/>
    <property type="evidence" value="ECO:0007669"/>
    <property type="project" value="InterPro"/>
</dbReference>
<reference evidence="21" key="1">
    <citation type="submission" date="2020-03" db="EMBL/GenBank/DDBJ databases">
        <title>Site-based positive gene gene selection in Geosmithia morbida across the United States reveals a broad range of putative effectors and factors for local host and environmental adapation.</title>
        <authorList>
            <person name="Onufrak A."/>
            <person name="Murdoch R.W."/>
            <person name="Gazis R."/>
            <person name="Huff M."/>
            <person name="Staton M."/>
            <person name="Klingeman W."/>
            <person name="Hadziabdic D."/>
        </authorList>
    </citation>
    <scope>NUCLEOTIDE SEQUENCE</scope>
    <source>
        <strain evidence="21">1262</strain>
    </source>
</reference>
<dbReference type="Pfam" id="PF04679">
    <property type="entry name" value="DNA_ligase_A_C"/>
    <property type="match status" value="1"/>
</dbReference>
<feature type="compositionally biased region" description="Basic and acidic residues" evidence="18">
    <location>
        <begin position="1"/>
        <end position="10"/>
    </location>
</feature>
<comment type="catalytic activity">
    <reaction evidence="14 16">
        <text>ATP + (deoxyribonucleotide)n-3'-hydroxyl + 5'-phospho-(deoxyribonucleotide)m = (deoxyribonucleotide)n+m + AMP + diphosphate.</text>
        <dbReference type="EC" id="6.5.1.1"/>
    </reaction>
</comment>
<dbReference type="PANTHER" id="PTHR45997:SF1">
    <property type="entry name" value="DNA LIGASE 4"/>
    <property type="match status" value="1"/>
</dbReference>
<keyword evidence="4 16" id="KW-0436">Ligase</keyword>
<dbReference type="EC" id="6.5.1.1" evidence="16"/>
<dbReference type="FunFam" id="2.40.50.140:FF:000234">
    <property type="entry name" value="DNA ligase"/>
    <property type="match status" value="1"/>
</dbReference>
<dbReference type="NCBIfam" id="TIGR00574">
    <property type="entry name" value="dnl1"/>
    <property type="match status" value="1"/>
</dbReference>
<dbReference type="FunFam" id="3.30.470.30:FF:000013">
    <property type="entry name" value="DNA ligase"/>
    <property type="match status" value="1"/>
</dbReference>
<organism evidence="21 22">
    <name type="scientific">Geosmithia morbida</name>
    <dbReference type="NCBI Taxonomy" id="1094350"/>
    <lineage>
        <taxon>Eukaryota</taxon>
        <taxon>Fungi</taxon>
        <taxon>Dikarya</taxon>
        <taxon>Ascomycota</taxon>
        <taxon>Pezizomycotina</taxon>
        <taxon>Sordariomycetes</taxon>
        <taxon>Hypocreomycetidae</taxon>
        <taxon>Hypocreales</taxon>
        <taxon>Bionectriaceae</taxon>
        <taxon>Geosmithia</taxon>
    </lineage>
</organism>
<evidence type="ECO:0000256" key="2">
    <source>
        <dbReference type="ARBA" id="ARBA00004123"/>
    </source>
</evidence>
<dbReference type="InterPro" id="IPR036599">
    <property type="entry name" value="DNA_ligase_N_sf"/>
</dbReference>
<keyword evidence="7 16" id="KW-0547">Nucleotide-binding</keyword>
<comment type="cofactor">
    <cofactor evidence="1">
        <name>Mg(2+)</name>
        <dbReference type="ChEBI" id="CHEBI:18420"/>
    </cofactor>
</comment>
<evidence type="ECO:0000256" key="10">
    <source>
        <dbReference type="ARBA" id="ARBA00022842"/>
    </source>
</evidence>
<keyword evidence="10" id="KW-0460">Magnesium</keyword>
<dbReference type="PROSITE" id="PS00697">
    <property type="entry name" value="DNA_LIGASE_A1"/>
    <property type="match status" value="1"/>
</dbReference>
<keyword evidence="9 16" id="KW-0067">ATP-binding</keyword>
<dbReference type="EMBL" id="JAANYQ010000021">
    <property type="protein sequence ID" value="KAF4119715.1"/>
    <property type="molecule type" value="Genomic_DNA"/>
</dbReference>
<dbReference type="GO" id="GO:0006310">
    <property type="term" value="P:DNA recombination"/>
    <property type="evidence" value="ECO:0007669"/>
    <property type="project" value="UniProtKB-KW"/>
</dbReference>
<keyword evidence="8 16" id="KW-0227">DNA damage</keyword>
<evidence type="ECO:0000259" key="20">
    <source>
        <dbReference type="PROSITE" id="PS50172"/>
    </source>
</evidence>
<keyword evidence="13" id="KW-0539">Nucleus</keyword>
<evidence type="ECO:0000313" key="21">
    <source>
        <dbReference type="EMBL" id="KAF4119715.1"/>
    </source>
</evidence>
<evidence type="ECO:0000256" key="11">
    <source>
        <dbReference type="ARBA" id="ARBA00023172"/>
    </source>
</evidence>
<comment type="function">
    <text evidence="15">DNA ligase involved in DNA non-homologous end joining (NHEJ); required for double-strand break (DSB) repair.</text>
</comment>
<dbReference type="GO" id="GO:0071897">
    <property type="term" value="P:DNA biosynthetic process"/>
    <property type="evidence" value="ECO:0007669"/>
    <property type="project" value="InterPro"/>
</dbReference>
<dbReference type="CDD" id="cd07968">
    <property type="entry name" value="OBF_DNA_ligase_IV"/>
    <property type="match status" value="1"/>
</dbReference>
<evidence type="ECO:0000256" key="12">
    <source>
        <dbReference type="ARBA" id="ARBA00023204"/>
    </source>
</evidence>
<dbReference type="InterPro" id="IPR001357">
    <property type="entry name" value="BRCT_dom"/>
</dbReference>
<dbReference type="GO" id="GO:0003910">
    <property type="term" value="F:DNA ligase (ATP) activity"/>
    <property type="evidence" value="ECO:0007669"/>
    <property type="project" value="UniProtKB-EC"/>
</dbReference>
<comment type="caution">
    <text evidence="21">The sequence shown here is derived from an EMBL/GenBank/DDBJ whole genome shotgun (WGS) entry which is preliminary data.</text>
</comment>
<dbReference type="FunFam" id="1.10.3260.10:FF:000008">
    <property type="entry name" value="DNA ligase 4"/>
    <property type="match status" value="1"/>
</dbReference>
<dbReference type="OrthoDB" id="151490at2759"/>
<dbReference type="RefSeq" id="XP_035318367.1">
    <property type="nucleotide sequence ID" value="XM_035466356.1"/>
</dbReference>
<dbReference type="Proteomes" id="UP000749293">
    <property type="component" value="Unassembled WGS sequence"/>
</dbReference>
<dbReference type="Pfam" id="PF04675">
    <property type="entry name" value="DNA_ligase_A_N"/>
    <property type="match status" value="1"/>
</dbReference>
<dbReference type="InterPro" id="IPR012310">
    <property type="entry name" value="DNA_ligase_ATP-dep_cent"/>
</dbReference>
<proteinExistence type="inferred from homology"/>
<protein>
    <recommendedName>
        <fullName evidence="16">DNA ligase</fullName>
        <ecNumber evidence="16">6.5.1.1</ecNumber>
    </recommendedName>
</protein>
<feature type="domain" description="ATP-dependent DNA ligase family profile" evidence="19">
    <location>
        <begin position="422"/>
        <end position="547"/>
    </location>
</feature>
<evidence type="ECO:0000256" key="18">
    <source>
        <dbReference type="SAM" id="MobiDB-lite"/>
    </source>
</evidence>
<sequence length="990" mass="112993">MNDDTGREDESLAGMTEDEIEAKYPNRPRNHSRTLRFADLHRELFKPLNENKKQPGSGAARSKGPHRGSTPSPHEQRRRIIERFIDRWRKEVGDDFFPALRLILPDKDRERGVYGLKENAIGKLLVKLMKIARNSEDGYNLLHWKLPGQTAESRLAGDFAGRCFEAISKRPMRMEPGDMTIAEVNEQLDRLSASSGEAENLSVFEVFYNRMNAEEMMWLIRIVLRQLKVGATERTILDLWHPDATALFNVSSSLLRVCWELPNPAVRLEQEETGIAPMQCFQPQLAQFQLSASFQRMTELLRPTDDDPEFWIEEKLDGERMQMHMVQDPSQPGGRRFGFWSRKAKDYTYLYGHGLQDANSSLTRHLESAFAPGVRNIILDGEMIEWDMGVDKIVPFGTLKTAAISEQQMRSTSDATGRRPLLRVFDILYLNDKQLTQYTLRDRHRALDKAVKPVHRRLEIHRHSIATSPDAIEPQLRDVVANASEGLVLKNPRSMYRLNSRNDDWLKVKPEYMDEFGESLDCVIIGGYYGSGKRGGTLSSFLCGLRASQNHIQAGADPEKCFSFFKVGGGFRAEDYAEIRHRTEGKWVDWDAKNPPSQYIELGGGEAKQYERPDVWIRPRDSLVLSVKAASVGISDQFARGFTLRFPRFRRLRTDRSWDTALSLEEFHDLQKRMEEESKEKAMTVEDRKWRRSTKRAKRELVIAGEDTTAEALVKFAGDDKTKIFAGLEFCVLSESTQKPFKKTKAQLESLIKEHGGSISQRAAPDTRMVIIAEKKVVRVASLIKSGPVDIILPRWIQDCLEDGSTYTAPLPFEPRHLLHATDTLRALSEENTDRFGDSYARNVTLDELRAIVDEMPKFEDPETFSKDQFLEELEERGRGLRNDGSRLRGFLFQKCAVHMRVGTGDMDKMRARELRYRIRFGGGVCAESVEDEGVTHVVIVAGGGAGALAEDVRGQVAMRQRVPRVVDGKWIDECWREKTLVDEEQYAVL</sequence>
<dbReference type="Pfam" id="PF01068">
    <property type="entry name" value="DNA_ligase_A_M"/>
    <property type="match status" value="1"/>
</dbReference>
<comment type="subcellular location">
    <subcellularLocation>
        <location evidence="2">Nucleus</location>
    </subcellularLocation>
</comment>
<feature type="compositionally biased region" description="Basic and acidic residues" evidence="18">
    <location>
        <begin position="36"/>
        <end position="53"/>
    </location>
</feature>
<dbReference type="GeneID" id="55970609"/>
<keyword evidence="5" id="KW-0479">Metal-binding</keyword>
<dbReference type="GO" id="GO:0046872">
    <property type="term" value="F:metal ion binding"/>
    <property type="evidence" value="ECO:0007669"/>
    <property type="project" value="UniProtKB-KW"/>
</dbReference>
<evidence type="ECO:0000259" key="19">
    <source>
        <dbReference type="PROSITE" id="PS50160"/>
    </source>
</evidence>
<dbReference type="GO" id="GO:0032807">
    <property type="term" value="C:DNA ligase IV complex"/>
    <property type="evidence" value="ECO:0007669"/>
    <property type="project" value="TreeGrafter"/>
</dbReference>
<evidence type="ECO:0000256" key="3">
    <source>
        <dbReference type="ARBA" id="ARBA00007572"/>
    </source>
</evidence>
<dbReference type="InterPro" id="IPR036420">
    <property type="entry name" value="BRCT_dom_sf"/>
</dbReference>
<evidence type="ECO:0000256" key="4">
    <source>
        <dbReference type="ARBA" id="ARBA00022598"/>
    </source>
</evidence>
<dbReference type="Gene3D" id="3.40.50.10190">
    <property type="entry name" value="BRCT domain"/>
    <property type="match status" value="2"/>
</dbReference>
<evidence type="ECO:0000256" key="1">
    <source>
        <dbReference type="ARBA" id="ARBA00001946"/>
    </source>
</evidence>
<dbReference type="InterPro" id="IPR000977">
    <property type="entry name" value="DNA_ligase_ATP-dep"/>
</dbReference>
<dbReference type="SUPFAM" id="SSF117018">
    <property type="entry name" value="ATP-dependent DNA ligase DNA-binding domain"/>
    <property type="match status" value="1"/>
</dbReference>
<evidence type="ECO:0000256" key="16">
    <source>
        <dbReference type="RuleBase" id="RU000617"/>
    </source>
</evidence>